<dbReference type="EMBL" id="OY731402">
    <property type="protein sequence ID" value="CAJ1956310.1"/>
    <property type="molecule type" value="Genomic_DNA"/>
</dbReference>
<organism evidence="1 2">
    <name type="scientific">Sphenostylis stenocarpa</name>
    <dbReference type="NCBI Taxonomy" id="92480"/>
    <lineage>
        <taxon>Eukaryota</taxon>
        <taxon>Viridiplantae</taxon>
        <taxon>Streptophyta</taxon>
        <taxon>Embryophyta</taxon>
        <taxon>Tracheophyta</taxon>
        <taxon>Spermatophyta</taxon>
        <taxon>Magnoliopsida</taxon>
        <taxon>eudicotyledons</taxon>
        <taxon>Gunneridae</taxon>
        <taxon>Pentapetalae</taxon>
        <taxon>rosids</taxon>
        <taxon>fabids</taxon>
        <taxon>Fabales</taxon>
        <taxon>Fabaceae</taxon>
        <taxon>Papilionoideae</taxon>
        <taxon>50 kb inversion clade</taxon>
        <taxon>NPAAA clade</taxon>
        <taxon>indigoferoid/millettioid clade</taxon>
        <taxon>Phaseoleae</taxon>
        <taxon>Sphenostylis</taxon>
    </lineage>
</organism>
<evidence type="ECO:0000313" key="1">
    <source>
        <dbReference type="EMBL" id="CAJ1956310.1"/>
    </source>
</evidence>
<proteinExistence type="predicted"/>
<dbReference type="Gramene" id="rna-AYBTSS11_LOCUS16593">
    <property type="protein sequence ID" value="CAJ1956310.1"/>
    <property type="gene ID" value="gene-AYBTSS11_LOCUS16593"/>
</dbReference>
<reference evidence="1" key="1">
    <citation type="submission" date="2023-10" db="EMBL/GenBank/DDBJ databases">
        <authorList>
            <person name="Domelevo Entfellner J.-B."/>
        </authorList>
    </citation>
    <scope>NUCLEOTIDE SEQUENCE</scope>
</reference>
<protein>
    <submittedName>
        <fullName evidence="1">Uncharacterized protein</fullName>
    </submittedName>
</protein>
<sequence length="110" mass="12180">MEMAGSGMVTKGRGDKSVAFNVSIYGLWGQRERDVVLPACDTGYVLQFGEGANELRKRSVIRSVAKAGMRCKVQILEEQLLSLLLPIATMIRSFMAAQMARFDHTLDNIN</sequence>
<keyword evidence="2" id="KW-1185">Reference proteome</keyword>
<name>A0AA86SF53_9FABA</name>
<gene>
    <name evidence="1" type="ORF">AYBTSS11_LOCUS16593</name>
</gene>
<dbReference type="Proteomes" id="UP001189624">
    <property type="component" value="Chromosome 5"/>
</dbReference>
<evidence type="ECO:0000313" key="2">
    <source>
        <dbReference type="Proteomes" id="UP001189624"/>
    </source>
</evidence>
<accession>A0AA86SF53</accession>
<dbReference type="AlphaFoldDB" id="A0AA86SF53"/>